<dbReference type="PANTHER" id="PTHR35807">
    <property type="entry name" value="TRANSCRIPTIONAL REGULATOR REDD-RELATED"/>
    <property type="match status" value="1"/>
</dbReference>
<evidence type="ECO:0000256" key="5">
    <source>
        <dbReference type="ARBA" id="ARBA00023163"/>
    </source>
</evidence>
<reference evidence="10 11" key="1">
    <citation type="submission" date="2024-10" db="EMBL/GenBank/DDBJ databases">
        <title>The Natural Products Discovery Center: Release of the First 8490 Sequenced Strains for Exploring Actinobacteria Biosynthetic Diversity.</title>
        <authorList>
            <person name="Kalkreuter E."/>
            <person name="Kautsar S.A."/>
            <person name="Yang D."/>
            <person name="Bader C.D."/>
            <person name="Teijaro C.N."/>
            <person name="Fluegel L."/>
            <person name="Davis C.M."/>
            <person name="Simpson J.R."/>
            <person name="Lauterbach L."/>
            <person name="Steele A.D."/>
            <person name="Gui C."/>
            <person name="Meng S."/>
            <person name="Li G."/>
            <person name="Viehrig K."/>
            <person name="Ye F."/>
            <person name="Su P."/>
            <person name="Kiefer A.F."/>
            <person name="Nichols A."/>
            <person name="Cepeda A.J."/>
            <person name="Yan W."/>
            <person name="Fan B."/>
            <person name="Jiang Y."/>
            <person name="Adhikari A."/>
            <person name="Zheng C.-J."/>
            <person name="Schuster L."/>
            <person name="Cowan T.M."/>
            <person name="Smanski M.J."/>
            <person name="Chevrette M.G."/>
            <person name="De Carvalho L.P.S."/>
            <person name="Shen B."/>
        </authorList>
    </citation>
    <scope>NUCLEOTIDE SEQUENCE [LARGE SCALE GENOMIC DNA]</scope>
    <source>
        <strain evidence="10 11">NPDC006488</strain>
    </source>
</reference>
<feature type="domain" description="OmpR/PhoB-type" evidence="9">
    <location>
        <begin position="1"/>
        <end position="95"/>
    </location>
</feature>
<dbReference type="EMBL" id="JBIAHM010000012">
    <property type="protein sequence ID" value="MFE9603095.1"/>
    <property type="molecule type" value="Genomic_DNA"/>
</dbReference>
<dbReference type="PANTHER" id="PTHR35807:SF1">
    <property type="entry name" value="TRANSCRIPTIONAL REGULATOR REDD"/>
    <property type="match status" value="1"/>
</dbReference>
<keyword evidence="3" id="KW-0805">Transcription regulation</keyword>
<evidence type="ECO:0000259" key="9">
    <source>
        <dbReference type="PROSITE" id="PS51755"/>
    </source>
</evidence>
<dbReference type="InterPro" id="IPR016032">
    <property type="entry name" value="Sig_transdc_resp-reg_C-effctor"/>
</dbReference>
<dbReference type="PRINTS" id="PR00364">
    <property type="entry name" value="DISEASERSIST"/>
</dbReference>
<dbReference type="Gene3D" id="1.10.10.10">
    <property type="entry name" value="Winged helix-like DNA-binding domain superfamily/Winged helix DNA-binding domain"/>
    <property type="match status" value="1"/>
</dbReference>
<dbReference type="SUPFAM" id="SSF46894">
    <property type="entry name" value="C-terminal effector domain of the bipartite response regulators"/>
    <property type="match status" value="1"/>
</dbReference>
<keyword evidence="6" id="KW-0802">TPR repeat</keyword>
<dbReference type="InterPro" id="IPR019734">
    <property type="entry name" value="TPR_rpt"/>
</dbReference>
<organism evidence="10 11">
    <name type="scientific">Streptomyces hokutonensis</name>
    <dbReference type="NCBI Taxonomy" id="1306990"/>
    <lineage>
        <taxon>Bacteria</taxon>
        <taxon>Bacillati</taxon>
        <taxon>Actinomycetota</taxon>
        <taxon>Actinomycetes</taxon>
        <taxon>Kitasatosporales</taxon>
        <taxon>Streptomycetaceae</taxon>
        <taxon>Streptomyces</taxon>
    </lineage>
</organism>
<keyword evidence="2" id="KW-0902">Two-component regulatory system</keyword>
<dbReference type="Pfam" id="PF13424">
    <property type="entry name" value="TPR_12"/>
    <property type="match status" value="3"/>
</dbReference>
<keyword evidence="11" id="KW-1185">Reference proteome</keyword>
<comment type="similarity">
    <text evidence="1">Belongs to the AfsR/DnrI/RedD regulatory family.</text>
</comment>
<dbReference type="SUPFAM" id="SSF52540">
    <property type="entry name" value="P-loop containing nucleoside triphosphate hydrolases"/>
    <property type="match status" value="1"/>
</dbReference>
<dbReference type="PROSITE" id="PS50005">
    <property type="entry name" value="TPR"/>
    <property type="match status" value="1"/>
</dbReference>
<keyword evidence="5" id="KW-0804">Transcription</keyword>
<dbReference type="InterPro" id="IPR027417">
    <property type="entry name" value="P-loop_NTPase"/>
</dbReference>
<evidence type="ECO:0000313" key="10">
    <source>
        <dbReference type="EMBL" id="MFE9603095.1"/>
    </source>
</evidence>
<evidence type="ECO:0000256" key="7">
    <source>
        <dbReference type="PROSITE-ProRule" id="PRU01091"/>
    </source>
</evidence>
<evidence type="ECO:0000256" key="2">
    <source>
        <dbReference type="ARBA" id="ARBA00023012"/>
    </source>
</evidence>
<dbReference type="CDD" id="cd15831">
    <property type="entry name" value="BTAD"/>
    <property type="match status" value="1"/>
</dbReference>
<dbReference type="Gene3D" id="1.25.40.10">
    <property type="entry name" value="Tetratricopeptide repeat domain"/>
    <property type="match status" value="3"/>
</dbReference>
<dbReference type="InterPro" id="IPR001867">
    <property type="entry name" value="OmpR/PhoB-type_DNA-bd"/>
</dbReference>
<dbReference type="Proteomes" id="UP001601303">
    <property type="component" value="Unassembled WGS sequence"/>
</dbReference>
<evidence type="ECO:0000256" key="1">
    <source>
        <dbReference type="ARBA" id="ARBA00005820"/>
    </source>
</evidence>
<dbReference type="RefSeq" id="WP_388111454.1">
    <property type="nucleotide sequence ID" value="NZ_JBIAHM010000012.1"/>
</dbReference>
<name>A0ABW6MEC3_9ACTN</name>
<feature type="repeat" description="TPR" evidence="6">
    <location>
        <begin position="759"/>
        <end position="792"/>
    </location>
</feature>
<evidence type="ECO:0000313" key="11">
    <source>
        <dbReference type="Proteomes" id="UP001601303"/>
    </source>
</evidence>
<dbReference type="InterPro" id="IPR036388">
    <property type="entry name" value="WH-like_DNA-bd_sf"/>
</dbReference>
<dbReference type="InterPro" id="IPR051677">
    <property type="entry name" value="AfsR-DnrI-RedD_regulator"/>
</dbReference>
<protein>
    <submittedName>
        <fullName evidence="10">BTAD domain-containing putative transcriptional regulator</fullName>
    </submittedName>
</protein>
<comment type="caution">
    <text evidence="10">The sequence shown here is derived from an EMBL/GenBank/DDBJ whole genome shotgun (WGS) entry which is preliminary data.</text>
</comment>
<dbReference type="SMART" id="SM00028">
    <property type="entry name" value="TPR"/>
    <property type="match status" value="6"/>
</dbReference>
<dbReference type="InterPro" id="IPR005158">
    <property type="entry name" value="BTAD"/>
</dbReference>
<proteinExistence type="inferred from homology"/>
<dbReference type="SMART" id="SM01043">
    <property type="entry name" value="BTAD"/>
    <property type="match status" value="1"/>
</dbReference>
<gene>
    <name evidence="10" type="ORF">ACFYNQ_31605</name>
</gene>
<feature type="DNA-binding region" description="OmpR/PhoB-type" evidence="7">
    <location>
        <begin position="1"/>
        <end position="95"/>
    </location>
</feature>
<dbReference type="PROSITE" id="PS51755">
    <property type="entry name" value="OMPR_PHOB"/>
    <property type="match status" value="1"/>
</dbReference>
<evidence type="ECO:0000256" key="3">
    <source>
        <dbReference type="ARBA" id="ARBA00023015"/>
    </source>
</evidence>
<sequence length="1033" mass="112739">MDLEIRLLGPVELRRNQHVDTLGSVKERLVLVALGIDAGRPVSHETLIHRLWDDNPPARPGASLHAYIARLRRRLRDIGAGEPLSRQAHAYTLDVRPDQVDSHRFQHLVARARSQSAAGDDPGALRVLREADGLWRGEPLTGLPGLWTEHIRGVLGERHFSAQLIRTGIELRRGHFAELVPDLAALLEEHPTDELLAGQLMTAAYGCGRQAYALRVYDNVRRRLVEDLGADPGKALTTLHELVLAGAPVHTLVPRTESAVAAPQNLPSHSELVGREAELAVIMHNAVPPPTASPDSRTVIALQTVSGMAGVGKSLLALHAARRLASFFPEGSVHLDLQGHAPGQEPLTPEAALISLIRTFGVPAAELPHDREGLVTLWRSLLSNRRAVVVLDDATGPAQLRPLLPGASPSLIIVTSRRRLTGLPGIRSIQLDVLPPKDAVALFRNLAGEDRTHQSAEVAEIVRLAGYLPLAIELAAGRLASRPAWTTAHLLRRLTHGQGRLKEIRDGAHGEIGSTFDMSYRALTSEEQTVFRFFGLRFGPDVDIYGIAALTDLPYDISEAAVDSLLDLHLIQEPAPERYTLHDLLGEYARTLALSEETGSTRDEAMDRMINFYLHASDSADRMIYPRGLRPDRPSPASRHPLPPWDDPQSARRWLLAERAALIAAERHCRTTGRLHEAATLAGALAAFLDDEGYSADARRMHASAVQHWHAVGERRSEAHALIDLGNALSHCGRYDEARAAHREAHRSATDIGDTEAGAEALHQLGVLHWNTGQLAQALEFQQRTLSLRTASGDAWQIARSRNNLGITHLYLGNFSGAQENFDLALTGFRNSADMREYAHVLNNLSDLHLRMGRTDSARQFLQEALGVLKESGSPSERAITQVNLANTMNSPAELDTMLDFYQESLATFRRLGARRNASDTLHAMGVALHAAGRFGEAAIRHEHALEMARSVGAAHEEAQALHSLGLAEHRLGRGGPAIAHITGAVEVADRIGAALEAAQARRSLTEVRTAWVHHQDQGPENSPWNETGDGVA</sequence>
<evidence type="ECO:0000256" key="8">
    <source>
        <dbReference type="SAM" id="MobiDB-lite"/>
    </source>
</evidence>
<feature type="region of interest" description="Disordered" evidence="8">
    <location>
        <begin position="1013"/>
        <end position="1033"/>
    </location>
</feature>
<dbReference type="SUPFAM" id="SSF48452">
    <property type="entry name" value="TPR-like"/>
    <property type="match status" value="3"/>
</dbReference>
<accession>A0ABW6MEC3</accession>
<keyword evidence="4 7" id="KW-0238">DNA-binding</keyword>
<evidence type="ECO:0000256" key="4">
    <source>
        <dbReference type="ARBA" id="ARBA00023125"/>
    </source>
</evidence>
<evidence type="ECO:0000256" key="6">
    <source>
        <dbReference type="PROSITE-ProRule" id="PRU00339"/>
    </source>
</evidence>
<dbReference type="Pfam" id="PF00486">
    <property type="entry name" value="Trans_reg_C"/>
    <property type="match status" value="1"/>
</dbReference>
<dbReference type="InterPro" id="IPR011990">
    <property type="entry name" value="TPR-like_helical_dom_sf"/>
</dbReference>
<dbReference type="Pfam" id="PF03704">
    <property type="entry name" value="BTAD"/>
    <property type="match status" value="1"/>
</dbReference>
<feature type="region of interest" description="Disordered" evidence="8">
    <location>
        <begin position="625"/>
        <end position="647"/>
    </location>
</feature>